<dbReference type="InterPro" id="IPR000372">
    <property type="entry name" value="LRRNT"/>
</dbReference>
<evidence type="ECO:0000256" key="9">
    <source>
        <dbReference type="ARBA" id="ARBA00022737"/>
    </source>
</evidence>
<evidence type="ECO:0000256" key="10">
    <source>
        <dbReference type="ARBA" id="ARBA00022974"/>
    </source>
</evidence>
<protein>
    <recommendedName>
        <fullName evidence="4">Fibromodulin</fullName>
    </recommendedName>
    <alternativeName>
        <fullName evidence="14">Keratan sulfate proteoglycan fibromodulin</fullName>
    </alternativeName>
</protein>
<keyword evidence="7" id="KW-0433">Leucine-rich repeat</keyword>
<dbReference type="Pfam" id="PF13855">
    <property type="entry name" value="LRR_8"/>
    <property type="match status" value="2"/>
</dbReference>
<dbReference type="Gene3D" id="3.80.10.10">
    <property type="entry name" value="Ribonuclease Inhibitor"/>
    <property type="match status" value="3"/>
</dbReference>
<dbReference type="Ensembl" id="ENSSANT00000083524.1">
    <property type="protein sequence ID" value="ENSSANP00000078573.1"/>
    <property type="gene ID" value="ENSSANG00000039123.1"/>
</dbReference>
<evidence type="ECO:0000313" key="18">
    <source>
        <dbReference type="Proteomes" id="UP000472260"/>
    </source>
</evidence>
<keyword evidence="10" id="KW-0654">Proteoglycan</keyword>
<dbReference type="InterPro" id="IPR032675">
    <property type="entry name" value="LRR_dom_sf"/>
</dbReference>
<dbReference type="SMART" id="SM00013">
    <property type="entry name" value="LRRNT"/>
    <property type="match status" value="1"/>
</dbReference>
<dbReference type="InterPro" id="IPR050333">
    <property type="entry name" value="SLRP"/>
</dbReference>
<evidence type="ECO:0000256" key="4">
    <source>
        <dbReference type="ARBA" id="ARBA00018230"/>
    </source>
</evidence>
<keyword evidence="12" id="KW-0325">Glycoprotein</keyword>
<evidence type="ECO:0000256" key="11">
    <source>
        <dbReference type="ARBA" id="ARBA00023157"/>
    </source>
</evidence>
<sequence>MKGWILLLILTKLVSFSMTQPTNSLTWLSYLRNRAYSHGYGRSHTNNHASLRAEDEDEPPVLDCPLECDCPPSYPSAMYCDNRQLQHVPFVPSHIKYVYLQNNQITGITNGVFDNAPNLAWISLHTNKLSSDKIGGKVFAKLPNLERLFLHNNNLSRLPHGLPRSLRDLHMNHNNISNVPVESFRGMSNLTALHLQVNGIEDLGNALEGLLSLTLLDLRGNRLKKIPESLPPKLSQLYLEYNRISSIPADFLSQRPELRFVRLSHNQLTNGGIPASAFNVSTLVELDLSFNKLERIPTISTSLENLYLQANKIKEFSVSSFCRVVDTNNYSHLRVLRLEANEIRAQDIPTEAVLCLRRATNIDL</sequence>
<keyword evidence="11" id="KW-1015">Disulfide bond</keyword>
<evidence type="ECO:0000256" key="12">
    <source>
        <dbReference type="ARBA" id="ARBA00023180"/>
    </source>
</evidence>
<reference evidence="17" key="1">
    <citation type="submission" date="2025-08" db="UniProtKB">
        <authorList>
            <consortium name="Ensembl"/>
        </authorList>
    </citation>
    <scope>IDENTIFICATION</scope>
</reference>
<evidence type="ECO:0000256" key="13">
    <source>
        <dbReference type="ARBA" id="ARBA00025136"/>
    </source>
</evidence>
<evidence type="ECO:0000256" key="2">
    <source>
        <dbReference type="ARBA" id="ARBA00005818"/>
    </source>
</evidence>
<evidence type="ECO:0000259" key="16">
    <source>
        <dbReference type="SMART" id="SM00013"/>
    </source>
</evidence>
<feature type="domain" description="LRRNT" evidence="16">
    <location>
        <begin position="63"/>
        <end position="97"/>
    </location>
</feature>
<dbReference type="PANTHER" id="PTHR45712">
    <property type="entry name" value="AGAP008170-PA"/>
    <property type="match status" value="1"/>
</dbReference>
<keyword evidence="9" id="KW-0677">Repeat</keyword>
<comment type="subcellular location">
    <subcellularLocation>
        <location evidence="1">Secreted</location>
        <location evidence="1">Extracellular space</location>
        <location evidence="1">Extracellular matrix</location>
    </subcellularLocation>
</comment>
<gene>
    <name evidence="17" type="primary">fmodb</name>
</gene>
<dbReference type="InterPro" id="IPR001611">
    <property type="entry name" value="Leu-rich_rpt"/>
</dbReference>
<dbReference type="Pfam" id="PF01462">
    <property type="entry name" value="LRRNT"/>
    <property type="match status" value="1"/>
</dbReference>
<comment type="subunit">
    <text evidence="3">Binds to type I and type II collagen.</text>
</comment>
<dbReference type="GO" id="GO:0005615">
    <property type="term" value="C:extracellular space"/>
    <property type="evidence" value="ECO:0007669"/>
    <property type="project" value="TreeGrafter"/>
</dbReference>
<comment type="similarity">
    <text evidence="2">Belongs to the small leucine-rich proteoglycan (SLRP) family. SLRP class II subfamily.</text>
</comment>
<keyword evidence="8 15" id="KW-0732">Signal</keyword>
<evidence type="ECO:0000313" key="17">
    <source>
        <dbReference type="Ensembl" id="ENSSANP00000078573.1"/>
    </source>
</evidence>
<dbReference type="PROSITE" id="PS51450">
    <property type="entry name" value="LRR"/>
    <property type="match status" value="3"/>
</dbReference>
<evidence type="ECO:0000256" key="14">
    <source>
        <dbReference type="ARBA" id="ARBA00032216"/>
    </source>
</evidence>
<evidence type="ECO:0000256" key="6">
    <source>
        <dbReference type="ARBA" id="ARBA00022530"/>
    </source>
</evidence>
<dbReference type="SMART" id="SM00364">
    <property type="entry name" value="LRR_BAC"/>
    <property type="match status" value="6"/>
</dbReference>
<dbReference type="AlphaFoldDB" id="A0A671R630"/>
<dbReference type="InterPro" id="IPR003591">
    <property type="entry name" value="Leu-rich_rpt_typical-subtyp"/>
</dbReference>
<keyword evidence="18" id="KW-1185">Reference proteome</keyword>
<dbReference type="SMART" id="SM00369">
    <property type="entry name" value="LRR_TYP"/>
    <property type="match status" value="7"/>
</dbReference>
<accession>A0A671R630</accession>
<evidence type="ECO:0000256" key="1">
    <source>
        <dbReference type="ARBA" id="ARBA00004498"/>
    </source>
</evidence>
<comment type="function">
    <text evidence="13">Affects the rate of fibrils formation. May have a primary role in collagen fibrillogenesis.</text>
</comment>
<evidence type="ECO:0000256" key="15">
    <source>
        <dbReference type="SAM" id="SignalP"/>
    </source>
</evidence>
<name>A0A671R630_9TELE</name>
<evidence type="ECO:0000256" key="3">
    <source>
        <dbReference type="ARBA" id="ARBA00011226"/>
    </source>
</evidence>
<dbReference type="SUPFAM" id="SSF52058">
    <property type="entry name" value="L domain-like"/>
    <property type="match status" value="1"/>
</dbReference>
<proteinExistence type="inferred from homology"/>
<reference evidence="17" key="2">
    <citation type="submission" date="2025-09" db="UniProtKB">
        <authorList>
            <consortium name="Ensembl"/>
        </authorList>
    </citation>
    <scope>IDENTIFICATION</scope>
</reference>
<dbReference type="PANTHER" id="PTHR45712:SF4">
    <property type="entry name" value="FIBROMODULIN"/>
    <property type="match status" value="1"/>
</dbReference>
<feature type="chain" id="PRO_5025344946" description="Fibromodulin" evidence="15">
    <location>
        <begin position="20"/>
        <end position="364"/>
    </location>
</feature>
<evidence type="ECO:0000256" key="5">
    <source>
        <dbReference type="ARBA" id="ARBA00022525"/>
    </source>
</evidence>
<keyword evidence="6" id="KW-0272">Extracellular matrix</keyword>
<dbReference type="Proteomes" id="UP000472260">
    <property type="component" value="Unassembled WGS sequence"/>
</dbReference>
<keyword evidence="5" id="KW-0964">Secreted</keyword>
<evidence type="ECO:0000256" key="7">
    <source>
        <dbReference type="ARBA" id="ARBA00022614"/>
    </source>
</evidence>
<organism evidence="17 18">
    <name type="scientific">Sinocyclocheilus anshuiensis</name>
    <dbReference type="NCBI Taxonomy" id="1608454"/>
    <lineage>
        <taxon>Eukaryota</taxon>
        <taxon>Metazoa</taxon>
        <taxon>Chordata</taxon>
        <taxon>Craniata</taxon>
        <taxon>Vertebrata</taxon>
        <taxon>Euteleostomi</taxon>
        <taxon>Actinopterygii</taxon>
        <taxon>Neopterygii</taxon>
        <taxon>Teleostei</taxon>
        <taxon>Ostariophysi</taxon>
        <taxon>Cypriniformes</taxon>
        <taxon>Cyprinidae</taxon>
        <taxon>Cyprininae</taxon>
        <taxon>Sinocyclocheilus</taxon>
    </lineage>
</organism>
<dbReference type="FunFam" id="3.80.10.10:FF:000073">
    <property type="entry name" value="Lumican"/>
    <property type="match status" value="1"/>
</dbReference>
<feature type="signal peptide" evidence="15">
    <location>
        <begin position="1"/>
        <end position="19"/>
    </location>
</feature>
<dbReference type="OrthoDB" id="6359842at2759"/>
<dbReference type="KEGG" id="sanh:107702840"/>
<evidence type="ECO:0000256" key="8">
    <source>
        <dbReference type="ARBA" id="ARBA00022729"/>
    </source>
</evidence>